<evidence type="ECO:0008006" key="3">
    <source>
        <dbReference type="Google" id="ProtNLM"/>
    </source>
</evidence>
<dbReference type="VEuPathDB" id="PlasmoDB:PVX_106720"/>
<dbReference type="Proteomes" id="UP000305196">
    <property type="component" value="Unassembled WGS sequence"/>
</dbReference>
<dbReference type="VEuPathDB" id="PlasmoDB:PVP01_0004800"/>
<dbReference type="AlphaFoldDB" id="A0A1G4ECI8"/>
<sequence>MSEELYNSVPSFNTYEGIKDDCSAGINDGMLNSCDKLTLREACNDNNFYRNYLIAEKYLNHFKAMGNSPYVEYACKYFSYWVYKEMLKDNQYGYSVSELRDIIMRRKDVNTCNDYVENISTQIYLNIKKLIDLHNNFMEVLGGTNSFDLNKAEKLFNFYNGLINTCYLNSDDSFCNGIETIRNGYNETLIKATDCAPYNFLQPFQKRPEKSANTIATAAITAISFASIMTYKFTPLGSWVRYRLSGNKNLRNKLEKEFNVSQNSSELQDMEYRVPYNSS</sequence>
<accession>A0A1G4ECI8</accession>
<reference evidence="1 2" key="1">
    <citation type="submission" date="2016-07" db="EMBL/GenBank/DDBJ databases">
        <authorList>
            <consortium name="Pathogen Informatics"/>
        </authorList>
    </citation>
    <scope>NUCLEOTIDE SEQUENCE [LARGE SCALE GENOMIC DNA]</scope>
</reference>
<dbReference type="VEuPathDB" id="PlasmoDB:PVW1_120009500"/>
<evidence type="ECO:0000313" key="2">
    <source>
        <dbReference type="Proteomes" id="UP000305196"/>
    </source>
</evidence>
<protein>
    <recommendedName>
        <fullName evidence="3">VIR protein</fullName>
    </recommendedName>
</protein>
<evidence type="ECO:0000313" key="1">
    <source>
        <dbReference type="EMBL" id="SCA82040.1"/>
    </source>
</evidence>
<proteinExistence type="predicted"/>
<gene>
    <name evidence="1" type="ORF">PVC01_000094900</name>
</gene>
<organism evidence="1 2">
    <name type="scientific">Plasmodium vivax</name>
    <name type="common">malaria parasite P. vivax</name>
    <dbReference type="NCBI Taxonomy" id="5855"/>
    <lineage>
        <taxon>Eukaryota</taxon>
        <taxon>Sar</taxon>
        <taxon>Alveolata</taxon>
        <taxon>Apicomplexa</taxon>
        <taxon>Aconoidasida</taxon>
        <taxon>Haemosporida</taxon>
        <taxon>Plasmodiidae</taxon>
        <taxon>Plasmodium</taxon>
        <taxon>Plasmodium (Plasmodium)</taxon>
    </lineage>
</organism>
<dbReference type="VEuPathDB" id="PlasmoDB:PVPAM_010007200"/>
<name>A0A1G4ECI8_PLAVI</name>
<dbReference type="EMBL" id="FLYI01000366">
    <property type="protein sequence ID" value="SCA82040.1"/>
    <property type="molecule type" value="Genomic_DNA"/>
</dbReference>